<dbReference type="PANTHER" id="PTHR45694:SF18">
    <property type="entry name" value="GLUTAREDOXIN-1-RELATED"/>
    <property type="match status" value="1"/>
</dbReference>
<evidence type="ECO:0000259" key="2">
    <source>
        <dbReference type="Pfam" id="PF00462"/>
    </source>
</evidence>
<feature type="chain" id="PRO_5003777849" evidence="1">
    <location>
        <begin position="23"/>
        <end position="163"/>
    </location>
</feature>
<protein>
    <submittedName>
        <fullName evidence="3">Potential glutaredoxin</fullName>
    </submittedName>
</protein>
<dbReference type="STRING" id="869250.J4C2K0"/>
<feature type="domain" description="Glutaredoxin" evidence="2">
    <location>
        <begin position="65"/>
        <end position="138"/>
    </location>
</feature>
<keyword evidence="4" id="KW-1185">Reference proteome</keyword>
<dbReference type="PRINTS" id="PR00160">
    <property type="entry name" value="GLUTAREDOXIN"/>
</dbReference>
<dbReference type="KEGG" id="tot:TOT_010000294"/>
<evidence type="ECO:0000313" key="3">
    <source>
        <dbReference type="EMBL" id="BAM38826.1"/>
    </source>
</evidence>
<dbReference type="GO" id="GO:0005737">
    <property type="term" value="C:cytoplasm"/>
    <property type="evidence" value="ECO:0007669"/>
    <property type="project" value="TreeGrafter"/>
</dbReference>
<proteinExistence type="predicted"/>
<keyword evidence="1" id="KW-0732">Signal</keyword>
<dbReference type="RefSeq" id="XP_009689127.1">
    <property type="nucleotide sequence ID" value="XM_009690832.1"/>
</dbReference>
<dbReference type="AlphaFoldDB" id="J4C2K0"/>
<dbReference type="EMBL" id="AP011946">
    <property type="protein sequence ID" value="BAM38826.1"/>
    <property type="molecule type" value="Genomic_DNA"/>
</dbReference>
<organism evidence="3 4">
    <name type="scientific">Theileria orientalis strain Shintoku</name>
    <dbReference type="NCBI Taxonomy" id="869250"/>
    <lineage>
        <taxon>Eukaryota</taxon>
        <taxon>Sar</taxon>
        <taxon>Alveolata</taxon>
        <taxon>Apicomplexa</taxon>
        <taxon>Aconoidasida</taxon>
        <taxon>Piroplasmida</taxon>
        <taxon>Theileriidae</taxon>
        <taxon>Theileria</taxon>
    </lineage>
</organism>
<evidence type="ECO:0000313" key="4">
    <source>
        <dbReference type="Proteomes" id="UP000003786"/>
    </source>
</evidence>
<reference evidence="3 4" key="1">
    <citation type="journal article" date="2012" name="MBio">
        <title>Comparative genome analysis of three eukaryotic parasites with differing abilities to transform leukocytes reveals key mediators of Theileria-induced leukocyte transformation.</title>
        <authorList>
            <person name="Hayashida K."/>
            <person name="Hara Y."/>
            <person name="Abe T."/>
            <person name="Yamasaki C."/>
            <person name="Toyoda A."/>
            <person name="Kosuge T."/>
            <person name="Suzuki Y."/>
            <person name="Sato Y."/>
            <person name="Kawashima S."/>
            <person name="Katayama T."/>
            <person name="Wakaguri H."/>
            <person name="Inoue N."/>
            <person name="Homma K."/>
            <person name="Tada-Umezaki M."/>
            <person name="Yagi Y."/>
            <person name="Fujii Y."/>
            <person name="Habara T."/>
            <person name="Kanehisa M."/>
            <person name="Watanabe H."/>
            <person name="Ito K."/>
            <person name="Gojobori T."/>
            <person name="Sugawara H."/>
            <person name="Imanishi T."/>
            <person name="Weir W."/>
            <person name="Gardner M."/>
            <person name="Pain A."/>
            <person name="Shiels B."/>
            <person name="Hattori M."/>
            <person name="Nene V."/>
            <person name="Sugimoto C."/>
        </authorList>
    </citation>
    <scope>NUCLEOTIDE SEQUENCE [LARGE SCALE GENOMIC DNA]</scope>
    <source>
        <strain evidence="3 4">Shintoku</strain>
    </source>
</reference>
<dbReference type="SUPFAM" id="SSF52833">
    <property type="entry name" value="Thioredoxin-like"/>
    <property type="match status" value="1"/>
</dbReference>
<dbReference type="OMA" id="ESGKFME"/>
<evidence type="ECO:0000256" key="1">
    <source>
        <dbReference type="SAM" id="SignalP"/>
    </source>
</evidence>
<dbReference type="VEuPathDB" id="PiroplasmaDB:TOT_010000294"/>
<accession>J4C2K0</accession>
<dbReference type="PROSITE" id="PS51354">
    <property type="entry name" value="GLUTAREDOXIN_2"/>
    <property type="match status" value="1"/>
</dbReference>
<dbReference type="Pfam" id="PF00462">
    <property type="entry name" value="Glutaredoxin"/>
    <property type="match status" value="1"/>
</dbReference>
<dbReference type="CDD" id="cd03419">
    <property type="entry name" value="GRX_GRXh_1_2_like"/>
    <property type="match status" value="1"/>
</dbReference>
<dbReference type="eggNOG" id="KOG1752">
    <property type="taxonomic scope" value="Eukaryota"/>
</dbReference>
<dbReference type="InterPro" id="IPR014025">
    <property type="entry name" value="Glutaredoxin_subgr"/>
</dbReference>
<dbReference type="GO" id="GO:0034599">
    <property type="term" value="P:cellular response to oxidative stress"/>
    <property type="evidence" value="ECO:0007669"/>
    <property type="project" value="TreeGrafter"/>
</dbReference>
<feature type="signal peptide" evidence="1">
    <location>
        <begin position="1"/>
        <end position="22"/>
    </location>
</feature>
<dbReference type="Gene3D" id="3.40.30.10">
    <property type="entry name" value="Glutaredoxin"/>
    <property type="match status" value="1"/>
</dbReference>
<dbReference type="GO" id="GO:0015038">
    <property type="term" value="F:glutathione disulfide oxidoreductase activity"/>
    <property type="evidence" value="ECO:0007669"/>
    <property type="project" value="TreeGrafter"/>
</dbReference>
<dbReference type="InterPro" id="IPR036249">
    <property type="entry name" value="Thioredoxin-like_sf"/>
</dbReference>
<dbReference type="InterPro" id="IPR002109">
    <property type="entry name" value="Glutaredoxin"/>
</dbReference>
<gene>
    <name evidence="3" type="ORF">TOT_010000294</name>
</gene>
<dbReference type="Proteomes" id="UP000003786">
    <property type="component" value="Chromosome 1"/>
</dbReference>
<name>J4C2K0_THEOR</name>
<sequence>MLLTSYLLNLAICLGLSSFKAADSYYYNPGYYDNVWNTYSFAHPPKMTEKTPKDWVTELVKKHKVVVFSKSLVYFFLIRRFRYCPYCTRAKMALNSLNLDDVHVEELDSHPQMDQVQDYLQELTGARSVPRVFVNGAFYGDSSKTVADVENGSFMTHFKKTEL</sequence>
<dbReference type="PANTHER" id="PTHR45694">
    <property type="entry name" value="GLUTAREDOXIN 2"/>
    <property type="match status" value="1"/>
</dbReference>
<dbReference type="GeneID" id="20713224"/>
<dbReference type="OrthoDB" id="44061at2759"/>